<dbReference type="InterPro" id="IPR002989">
    <property type="entry name" value="Mycobac_pentapep"/>
</dbReference>
<dbReference type="PANTHER" id="PTHR46766">
    <property type="entry name" value="GLUTAMINE-RICH PROTEIN 2"/>
    <property type="match status" value="1"/>
</dbReference>
<reference evidence="3 4" key="1">
    <citation type="submission" date="2017-10" db="EMBL/GenBank/DDBJ databases">
        <authorList>
            <consortium name="Urmite Genomes"/>
        </authorList>
    </citation>
    <scope>NUCLEOTIDE SEQUENCE [LARGE SCALE GENOMIC DNA]</scope>
    <source>
        <strain evidence="3 4">FB-527</strain>
    </source>
</reference>
<dbReference type="GO" id="GO:0052572">
    <property type="term" value="P:response to host immune response"/>
    <property type="evidence" value="ECO:0007669"/>
    <property type="project" value="TreeGrafter"/>
</dbReference>
<dbReference type="Pfam" id="PF01469">
    <property type="entry name" value="Pentapeptide_2"/>
    <property type="match status" value="8"/>
</dbReference>
<dbReference type="Gene3D" id="1.20.1260.20">
    <property type="entry name" value="PPE superfamily"/>
    <property type="match status" value="1"/>
</dbReference>
<name>A0A7Z7IFF6_9MYCO</name>
<comment type="similarity">
    <text evidence="1">Belongs to the mycobacterial PPE family.</text>
</comment>
<dbReference type="InterPro" id="IPR000030">
    <property type="entry name" value="PPE_dom"/>
</dbReference>
<evidence type="ECO:0000313" key="3">
    <source>
        <dbReference type="EMBL" id="SOJ52433.1"/>
    </source>
</evidence>
<keyword evidence="4" id="KW-1185">Reference proteome</keyword>
<organism evidence="3 4">
    <name type="scientific">Mycobacterium simulans</name>
    <dbReference type="NCBI Taxonomy" id="627089"/>
    <lineage>
        <taxon>Bacteria</taxon>
        <taxon>Bacillati</taxon>
        <taxon>Actinomycetota</taxon>
        <taxon>Actinomycetes</taxon>
        <taxon>Mycobacteriales</taxon>
        <taxon>Mycobacteriaceae</taxon>
        <taxon>Mycobacterium</taxon>
    </lineage>
</organism>
<feature type="domain" description="PPE" evidence="2">
    <location>
        <begin position="2"/>
        <end position="165"/>
    </location>
</feature>
<dbReference type="SUPFAM" id="SSF140459">
    <property type="entry name" value="PE/PPE dimer-like"/>
    <property type="match status" value="1"/>
</dbReference>
<dbReference type="EMBL" id="OCTY01000001">
    <property type="protein sequence ID" value="SOJ52433.1"/>
    <property type="molecule type" value="Genomic_DNA"/>
</dbReference>
<evidence type="ECO:0000313" key="4">
    <source>
        <dbReference type="Proteomes" id="UP000554965"/>
    </source>
</evidence>
<dbReference type="Proteomes" id="UP000554965">
    <property type="component" value="Unassembled WGS sequence"/>
</dbReference>
<evidence type="ECO:0000259" key="2">
    <source>
        <dbReference type="Pfam" id="PF00823"/>
    </source>
</evidence>
<comment type="caution">
    <text evidence="3">The sequence shown here is derived from an EMBL/GenBank/DDBJ whole genome shotgun (WGS) entry which is preliminary data.</text>
</comment>
<proteinExistence type="inferred from homology"/>
<dbReference type="Pfam" id="PF00823">
    <property type="entry name" value="PPE"/>
    <property type="match status" value="1"/>
</dbReference>
<gene>
    <name evidence="3" type="ORF">MSIMFB_00004</name>
</gene>
<dbReference type="InterPro" id="IPR038332">
    <property type="entry name" value="PPE_sf"/>
</dbReference>
<dbReference type="RefSeq" id="WP_390632051.1">
    <property type="nucleotide sequence ID" value="NZ_OCTY01000001.1"/>
</dbReference>
<protein>
    <submittedName>
        <fullName evidence="3">PPE family protein PPE34</fullName>
    </submittedName>
</protein>
<evidence type="ECO:0000256" key="1">
    <source>
        <dbReference type="ARBA" id="ARBA00010652"/>
    </source>
</evidence>
<sequence>MNFAVLPPEVNSLLIYSGAGSEPLLAAAAAWDGLAAELGSAAAAFGSVTSGLAGGVWQGPSSVAMVAAAAPYLGWLSAAAASAESAAGQARAVVSVFEAALAATVDPFVVAANRSQFVSLALSNLFGQNTPAIAAAEFDYELMWAQDVAAMLGYHAGASAAASALAPFAQPLGSLAAAAEPGKSLAVNLGLANIGTFNAGNANVGSYNLGFGNIGDFNLGAGNVGSNNVGLGNVGWGNFGFGNSKGVANIGFGNSGSDNFGFANIGVGNIGFANTGSGNIGIGLSGDNLTGIGVFNTGSGNVGLFNSGTGNVGFFNSGTGNWGLFNSGSYNTGVGNSGIGSTGWFNAGGFNTGLVNAGNYNTGSFNAGDANTGGFNPGSINTGWFNTGDINTGVANSGKVNTGAFISGNYSNGVLWRGNYEGLIGPFSSGWQILPEIPLSLDINGGVGAITIEPIHILPEIPININETLYLGPLVVPPINVPAISLGGTIPNLSIGPIKINPITLWPAQHIDLFDYTLTFTWPLSTITIPQIHQISLSPTPVPETLIGPIHINTGFSIPVTFAISTPALTLFPNGVSIPDTPLSLTLGVTAGTDAFTIPGFSIPEQPLPLTINVVGHIDALSTPKITIDNIPLHLHATGHAGPVDIAGVNIPASPGFGNSTTTPSSGFFNTGAGGVSGFGNAGAHVSGWFNQTPQTTQSLLGMASGYFNAGTLVSGIGNVGTHLSGVLSGGGLAGGNIGMNNIGLGNYGLGNVGFGNSGVAPGLMGMNNIGLGNAGSDNFGFANMGVGNVGFGNTGNGNIGIGLTGDNLTGIGGFNSGSGNVGLFNSGTDNVGFFNSGTGNSGLFNSGSHNTGIGNSGIANTGVFLTGDHTYAPGPVVFSPPTLFTISQIPIDLQVVGGIGPIHVEPIPVPEFNVEITGGFLGLREFTLPQITIPAIPIHVTGTVGLQGFHVSPTVLLAGLDTSATIFMNPVSLPSPFITIDQYGPPLGPPGARFPVAPFYLSITDLKINGPTVGGGNPGVVTPLIADFNLSTTPLSLFPNGFTVPDQTPVSINLSGGLDSITLFPGGLEFPENPVVSVTNFAAGTRAFTVFPQGFTVDRIPVNLHTTLTLGPFPFHWDYIPPVPANGPIPAVPGGYGLTSGLFPLHFTLTGDIGPISIPTTTVLDALHPLLTVTGNVEFGPFTVPDIPVPAIHLGLDGDVNLGLSAPPTTILSGLGITGGFNIPQIQIANISTQPAKLYMAVGSINTLFLFDFRDGIALNPIVIPGSSIPLNMDALELTFPGNFSQSLPLNLAFDSPASTVKAMVLHAMEPIDVSVDLEAISIPATVLPAIPLNVDLITPVGPVNIPIITTPGSETSTTNPSSDPLSGLFNGFGVPGLGVSVASLFDGSLGDSLISGFSSAVGIVGPNLGLSDLGVGNIGFANVGDFNLGSGNIGGFNLGAGNVGSNNVGLGNVGWDNVGFGNSKGVANRQYRFREYRYRVER</sequence>
<accession>A0A7Z7IFF6</accession>
<dbReference type="FunFam" id="1.20.1260.20:FF:000001">
    <property type="entry name" value="PPE family protein PPE41"/>
    <property type="match status" value="1"/>
</dbReference>
<dbReference type="PANTHER" id="PTHR46766:SF1">
    <property type="entry name" value="GLUTAMINE-RICH PROTEIN 2"/>
    <property type="match status" value="1"/>
</dbReference>